<keyword evidence="3" id="KW-1185">Reference proteome</keyword>
<dbReference type="EMBL" id="JAXIOK010000005">
    <property type="protein sequence ID" value="KAK4771092.1"/>
    <property type="molecule type" value="Genomic_DNA"/>
</dbReference>
<sequence>MMSPQEDNGMMMKMSDISDQMTAPGGDGRGQGQLRRPNTDGLPTESSPYVTYADTEDYKRQGYGTEGHLQPKPTPAGSGTDAPAVSGKAHP</sequence>
<name>A0AAN7QL56_9MYRT</name>
<evidence type="ECO:0000313" key="3">
    <source>
        <dbReference type="Proteomes" id="UP001345219"/>
    </source>
</evidence>
<dbReference type="Proteomes" id="UP001345219">
    <property type="component" value="Chromosome 24"/>
</dbReference>
<dbReference type="Pfam" id="PF10714">
    <property type="entry name" value="LEA_6"/>
    <property type="match status" value="1"/>
</dbReference>
<dbReference type="InterPro" id="IPR018930">
    <property type="entry name" value="LEA-18"/>
</dbReference>
<comment type="caution">
    <text evidence="2">The sequence shown here is derived from an EMBL/GenBank/DDBJ whole genome shotgun (WGS) entry which is preliminary data.</text>
</comment>
<evidence type="ECO:0000313" key="2">
    <source>
        <dbReference type="EMBL" id="KAK4771092.1"/>
    </source>
</evidence>
<reference evidence="2 3" key="1">
    <citation type="journal article" date="2023" name="Hortic Res">
        <title>Pangenome of water caltrop reveals structural variations and asymmetric subgenome divergence after allopolyploidization.</title>
        <authorList>
            <person name="Zhang X."/>
            <person name="Chen Y."/>
            <person name="Wang L."/>
            <person name="Yuan Y."/>
            <person name="Fang M."/>
            <person name="Shi L."/>
            <person name="Lu R."/>
            <person name="Comes H.P."/>
            <person name="Ma Y."/>
            <person name="Chen Y."/>
            <person name="Huang G."/>
            <person name="Zhou Y."/>
            <person name="Zheng Z."/>
            <person name="Qiu Y."/>
        </authorList>
    </citation>
    <scope>NUCLEOTIDE SEQUENCE [LARGE SCALE GENOMIC DNA]</scope>
    <source>
        <tissue evidence="2">Roots</tissue>
    </source>
</reference>
<accession>A0AAN7QL56</accession>
<protein>
    <submittedName>
        <fullName evidence="2">Uncharacterized protein</fullName>
    </submittedName>
</protein>
<gene>
    <name evidence="2" type="ORF">SAY87_031624</name>
</gene>
<proteinExistence type="predicted"/>
<dbReference type="AlphaFoldDB" id="A0AAN7QL56"/>
<organism evidence="2 3">
    <name type="scientific">Trapa incisa</name>
    <dbReference type="NCBI Taxonomy" id="236973"/>
    <lineage>
        <taxon>Eukaryota</taxon>
        <taxon>Viridiplantae</taxon>
        <taxon>Streptophyta</taxon>
        <taxon>Embryophyta</taxon>
        <taxon>Tracheophyta</taxon>
        <taxon>Spermatophyta</taxon>
        <taxon>Magnoliopsida</taxon>
        <taxon>eudicotyledons</taxon>
        <taxon>Gunneridae</taxon>
        <taxon>Pentapetalae</taxon>
        <taxon>rosids</taxon>
        <taxon>malvids</taxon>
        <taxon>Myrtales</taxon>
        <taxon>Lythraceae</taxon>
        <taxon>Trapa</taxon>
    </lineage>
</organism>
<evidence type="ECO:0000256" key="1">
    <source>
        <dbReference type="SAM" id="MobiDB-lite"/>
    </source>
</evidence>
<feature type="region of interest" description="Disordered" evidence="1">
    <location>
        <begin position="1"/>
        <end position="91"/>
    </location>
</feature>